<keyword evidence="5" id="KW-1185">Reference proteome</keyword>
<dbReference type="PANTHER" id="PTHR30570">
    <property type="entry name" value="PERIPLASMIC PHOSPHATE BINDING COMPONENT OF PHOSPHATE ABC TRANSPORTER"/>
    <property type="match status" value="1"/>
</dbReference>
<dbReference type="AlphaFoldDB" id="A0A916T8N8"/>
<dbReference type="EMBL" id="BMIH01000003">
    <property type="protein sequence ID" value="GGB36013.1"/>
    <property type="molecule type" value="Genomic_DNA"/>
</dbReference>
<evidence type="ECO:0000256" key="1">
    <source>
        <dbReference type="ARBA" id="ARBA00022729"/>
    </source>
</evidence>
<dbReference type="PROSITE" id="PS51257">
    <property type="entry name" value="PROKAR_LIPOPROTEIN"/>
    <property type="match status" value="1"/>
</dbReference>
<evidence type="ECO:0000313" key="5">
    <source>
        <dbReference type="Proteomes" id="UP000623067"/>
    </source>
</evidence>
<dbReference type="InterPro" id="IPR050811">
    <property type="entry name" value="Phosphate_ABC_transporter"/>
</dbReference>
<dbReference type="RefSeq" id="WP_188659259.1">
    <property type="nucleotide sequence ID" value="NZ_BMIH01000003.1"/>
</dbReference>
<evidence type="ECO:0000256" key="2">
    <source>
        <dbReference type="SAM" id="SignalP"/>
    </source>
</evidence>
<reference evidence="4" key="2">
    <citation type="submission" date="2020-09" db="EMBL/GenBank/DDBJ databases">
        <authorList>
            <person name="Sun Q."/>
            <person name="Zhou Y."/>
        </authorList>
    </citation>
    <scope>NUCLEOTIDE SEQUENCE</scope>
    <source>
        <strain evidence="4">CGMCC 1.15330</strain>
    </source>
</reference>
<dbReference type="PANTHER" id="PTHR30570:SF1">
    <property type="entry name" value="PHOSPHATE-BINDING PROTEIN PSTS"/>
    <property type="match status" value="1"/>
</dbReference>
<dbReference type="InterPro" id="IPR024370">
    <property type="entry name" value="PBP_domain"/>
</dbReference>
<feature type="domain" description="PBP" evidence="3">
    <location>
        <begin position="31"/>
        <end position="311"/>
    </location>
</feature>
<proteinExistence type="predicted"/>
<evidence type="ECO:0000313" key="4">
    <source>
        <dbReference type="EMBL" id="GGB36013.1"/>
    </source>
</evidence>
<protein>
    <submittedName>
        <fullName evidence="4">Phosphate ABC transporter substrate-binding protein</fullName>
    </submittedName>
</protein>
<dbReference type="Pfam" id="PF12849">
    <property type="entry name" value="PBP_like_2"/>
    <property type="match status" value="1"/>
</dbReference>
<dbReference type="SUPFAM" id="SSF53850">
    <property type="entry name" value="Periplasmic binding protein-like II"/>
    <property type="match status" value="1"/>
</dbReference>
<name>A0A916T8N8_9SPHN</name>
<organism evidence="4 5">
    <name type="scientific">Sphingomonas metalli</name>
    <dbReference type="NCBI Taxonomy" id="1779358"/>
    <lineage>
        <taxon>Bacteria</taxon>
        <taxon>Pseudomonadati</taxon>
        <taxon>Pseudomonadota</taxon>
        <taxon>Alphaproteobacteria</taxon>
        <taxon>Sphingomonadales</taxon>
        <taxon>Sphingomonadaceae</taxon>
        <taxon>Sphingomonas</taxon>
    </lineage>
</organism>
<accession>A0A916T8N8</accession>
<feature type="signal peptide" evidence="2">
    <location>
        <begin position="1"/>
        <end position="19"/>
    </location>
</feature>
<comment type="caution">
    <text evidence="4">The sequence shown here is derived from an EMBL/GenBank/DDBJ whole genome shotgun (WGS) entry which is preliminary data.</text>
</comment>
<feature type="chain" id="PRO_5037388677" evidence="2">
    <location>
        <begin position="20"/>
        <end position="354"/>
    </location>
</feature>
<dbReference type="Proteomes" id="UP000623067">
    <property type="component" value="Unassembled WGS sequence"/>
</dbReference>
<dbReference type="Gene3D" id="3.40.190.10">
    <property type="entry name" value="Periplasmic binding protein-like II"/>
    <property type="match status" value="2"/>
</dbReference>
<evidence type="ECO:0000259" key="3">
    <source>
        <dbReference type="Pfam" id="PF12849"/>
    </source>
</evidence>
<gene>
    <name evidence="4" type="ORF">GCM10011380_26760</name>
</gene>
<keyword evidence="1 2" id="KW-0732">Signal</keyword>
<reference evidence="4" key="1">
    <citation type="journal article" date="2014" name="Int. J. Syst. Evol. Microbiol.">
        <title>Complete genome sequence of Corynebacterium casei LMG S-19264T (=DSM 44701T), isolated from a smear-ripened cheese.</title>
        <authorList>
            <consortium name="US DOE Joint Genome Institute (JGI-PGF)"/>
            <person name="Walter F."/>
            <person name="Albersmeier A."/>
            <person name="Kalinowski J."/>
            <person name="Ruckert C."/>
        </authorList>
    </citation>
    <scope>NUCLEOTIDE SEQUENCE</scope>
    <source>
        <strain evidence="4">CGMCC 1.15330</strain>
    </source>
</reference>
<sequence>MRRHPLTARLMLVPIAACALVGCRDQANGGGAGARDQISVVGSSTVYPFTTMIAEQLVASDPDVKAPVIESTGTGAGMKLFCAGIGAAHPDIEDASRRMKASEYRDCVAHGVRDIIEVQVGIDGIAFAEAKNGPKMDLTPAQLYRALAAAPGGKPNTARTWRDVDAALPPIPIQVYGPPATSGTRDAMAELILTRGCEDLDPAARALAHTDPEAHKALCTRVREDGAYIDAGENDNLIVQKLQSNPNAIGVFGYSYLEENAATVNGVRIAGVAPTYQTIADGRYPGSRPLYLYVKKAHLSAIPHLADFLKLYAASWGPDGPLVRRGLIAAPDAIRARSAAIVAGQTPLDPAVLP</sequence>